<keyword evidence="5" id="KW-1185">Reference proteome</keyword>
<dbReference type="InterPro" id="IPR001944">
    <property type="entry name" value="Glycoside_Hdrlase_35"/>
</dbReference>
<feature type="domain" description="Beta-galactosidase galactose-binding" evidence="3">
    <location>
        <begin position="69"/>
        <end position="127"/>
    </location>
</feature>
<dbReference type="GO" id="GO:0004553">
    <property type="term" value="F:hydrolase activity, hydrolyzing O-glycosyl compounds"/>
    <property type="evidence" value="ECO:0007669"/>
    <property type="project" value="InterPro"/>
</dbReference>
<dbReference type="OrthoDB" id="1657402at2759"/>
<dbReference type="GO" id="GO:0005975">
    <property type="term" value="P:carbohydrate metabolic process"/>
    <property type="evidence" value="ECO:0007669"/>
    <property type="project" value="InterPro"/>
</dbReference>
<comment type="caution">
    <text evidence="4">The sequence shown here is derived from an EMBL/GenBank/DDBJ whole genome shotgun (WGS) entry which is preliminary data.</text>
</comment>
<evidence type="ECO:0000259" key="3">
    <source>
        <dbReference type="Pfam" id="PF21467"/>
    </source>
</evidence>
<protein>
    <recommendedName>
        <fullName evidence="3">Beta-galactosidase galactose-binding domain-containing protein</fullName>
    </recommendedName>
</protein>
<dbReference type="EMBL" id="CAJVCH010070168">
    <property type="protein sequence ID" value="CAG7720379.1"/>
    <property type="molecule type" value="Genomic_DNA"/>
</dbReference>
<keyword evidence="2" id="KW-0326">Glycosidase</keyword>
<proteinExistence type="predicted"/>
<gene>
    <name evidence="4" type="ORF">AFUS01_LOCUS9659</name>
</gene>
<evidence type="ECO:0000313" key="4">
    <source>
        <dbReference type="EMBL" id="CAG7720379.1"/>
    </source>
</evidence>
<dbReference type="InterPro" id="IPR048913">
    <property type="entry name" value="BetaGal_gal-bd"/>
</dbReference>
<keyword evidence="1" id="KW-0378">Hydrolase</keyword>
<evidence type="ECO:0000313" key="5">
    <source>
        <dbReference type="Proteomes" id="UP000708208"/>
    </source>
</evidence>
<dbReference type="Pfam" id="PF21467">
    <property type="entry name" value="BetaGal_gal-bd"/>
    <property type="match status" value="1"/>
</dbReference>
<dbReference type="Proteomes" id="UP000708208">
    <property type="component" value="Unassembled WGS sequence"/>
</dbReference>
<dbReference type="PANTHER" id="PTHR23421">
    <property type="entry name" value="BETA-GALACTOSIDASE RELATED"/>
    <property type="match status" value="1"/>
</dbReference>
<reference evidence="4" key="1">
    <citation type="submission" date="2021-06" db="EMBL/GenBank/DDBJ databases">
        <authorList>
            <person name="Hodson N. C."/>
            <person name="Mongue J. A."/>
            <person name="Jaron S. K."/>
        </authorList>
    </citation>
    <scope>NUCLEOTIDE SEQUENCE</scope>
</reference>
<dbReference type="AlphaFoldDB" id="A0A8J2P1E6"/>
<evidence type="ECO:0000256" key="1">
    <source>
        <dbReference type="ARBA" id="ARBA00022801"/>
    </source>
</evidence>
<evidence type="ECO:0000256" key="2">
    <source>
        <dbReference type="ARBA" id="ARBA00023295"/>
    </source>
</evidence>
<accession>A0A8J2P1E6</accession>
<sequence length="150" mass="16536">MVECMDRANGGSEVELTNEIKGLPEGSISLNGKEVSSFQVFALEFRNSWVKQLKDFESVSNSTVLKAPVLVQSTFEVTGEPLDTYLDLTGWHKGVAFVNGFNIGRYFKVGPQQRLYVPSPLLKTGNNTITIFEQLEVGSDIKFVSTPNIG</sequence>
<organism evidence="4 5">
    <name type="scientific">Allacma fusca</name>
    <dbReference type="NCBI Taxonomy" id="39272"/>
    <lineage>
        <taxon>Eukaryota</taxon>
        <taxon>Metazoa</taxon>
        <taxon>Ecdysozoa</taxon>
        <taxon>Arthropoda</taxon>
        <taxon>Hexapoda</taxon>
        <taxon>Collembola</taxon>
        <taxon>Symphypleona</taxon>
        <taxon>Sminthuridae</taxon>
        <taxon>Allacma</taxon>
    </lineage>
</organism>
<name>A0A8J2P1E6_9HEXA</name>